<evidence type="ECO:0000259" key="1">
    <source>
        <dbReference type="Pfam" id="PF03104"/>
    </source>
</evidence>
<protein>
    <recommendedName>
        <fullName evidence="1">DNA-directed DNA polymerase family B exonuclease domain-containing protein</fullName>
    </recommendedName>
</protein>
<dbReference type="Pfam" id="PF03104">
    <property type="entry name" value="DNA_pol_B_exo1"/>
    <property type="match status" value="1"/>
</dbReference>
<comment type="caution">
    <text evidence="2">The sequence shown here is derived from an EMBL/GenBank/DDBJ whole genome shotgun (WGS) entry which is preliminary data.</text>
</comment>
<dbReference type="OrthoDB" id="2393851at2759"/>
<proteinExistence type="predicted"/>
<dbReference type="Proteomes" id="UP000265703">
    <property type="component" value="Unassembled WGS sequence"/>
</dbReference>
<sequence length="328" mass="37088">MHTPTISDQTDHSGTAPALRYDGASPLAGIPSCNDIVAEFDNGMTTILQQLLSDKQPIHFMPTDVSDETEYINGVSTYILRITGTLINGQKVIVNIADIKPFFDAEVPDNYSPSSFKTTLARILSTTLKSTSKFGFEDIRAFPLQGYHTKKKAYIRVSTWNHFDRYNALKAVREVSIRTASDDLTPKYYYRKVAREERLPLSSWATLSKYSYVLLENTYLFQVSVKNYNPINDDEYNNTLISSALLRDRTLILTWDIETYSSRKMGGVPNANYEEDVVFMICMTVHWKDDPEQLKQICLVDVETAPEPGLITIVCGNQTNLLKAFALC</sequence>
<dbReference type="InterPro" id="IPR036397">
    <property type="entry name" value="RNaseH_sf"/>
</dbReference>
<gene>
    <name evidence="2" type="ORF">C1645_737292</name>
</gene>
<dbReference type="EMBL" id="QKYT01000159">
    <property type="protein sequence ID" value="RIA91221.1"/>
    <property type="molecule type" value="Genomic_DNA"/>
</dbReference>
<evidence type="ECO:0000313" key="3">
    <source>
        <dbReference type="Proteomes" id="UP000265703"/>
    </source>
</evidence>
<name>A0A397T7Y4_9GLOM</name>
<keyword evidence="3" id="KW-1185">Reference proteome</keyword>
<dbReference type="SUPFAM" id="SSF53098">
    <property type="entry name" value="Ribonuclease H-like"/>
    <property type="match status" value="1"/>
</dbReference>
<dbReference type="InterPro" id="IPR006133">
    <property type="entry name" value="DNA-dir_DNA_pol_B_exonuc"/>
</dbReference>
<feature type="domain" description="DNA-directed DNA polymerase family B exonuclease" evidence="1">
    <location>
        <begin position="197"/>
        <end position="304"/>
    </location>
</feature>
<dbReference type="Gene3D" id="3.30.342.10">
    <property type="entry name" value="DNA Polymerase, chain B, domain 1"/>
    <property type="match status" value="1"/>
</dbReference>
<accession>A0A397T7Y4</accession>
<organism evidence="2 3">
    <name type="scientific">Glomus cerebriforme</name>
    <dbReference type="NCBI Taxonomy" id="658196"/>
    <lineage>
        <taxon>Eukaryota</taxon>
        <taxon>Fungi</taxon>
        <taxon>Fungi incertae sedis</taxon>
        <taxon>Mucoromycota</taxon>
        <taxon>Glomeromycotina</taxon>
        <taxon>Glomeromycetes</taxon>
        <taxon>Glomerales</taxon>
        <taxon>Glomeraceae</taxon>
        <taxon>Glomus</taxon>
    </lineage>
</organism>
<dbReference type="Gene3D" id="3.30.420.10">
    <property type="entry name" value="Ribonuclease H-like superfamily/Ribonuclease H"/>
    <property type="match status" value="1"/>
</dbReference>
<dbReference type="GO" id="GO:0003676">
    <property type="term" value="F:nucleic acid binding"/>
    <property type="evidence" value="ECO:0007669"/>
    <property type="project" value="InterPro"/>
</dbReference>
<reference evidence="2 3" key="1">
    <citation type="submission" date="2018-06" db="EMBL/GenBank/DDBJ databases">
        <title>Comparative genomics reveals the genomic features of Rhizophagus irregularis, R. cerebriforme, R. diaphanum and Gigaspora rosea, and their symbiotic lifestyle signature.</title>
        <authorList>
            <person name="Morin E."/>
            <person name="San Clemente H."/>
            <person name="Chen E.C.H."/>
            <person name="De La Providencia I."/>
            <person name="Hainaut M."/>
            <person name="Kuo A."/>
            <person name="Kohler A."/>
            <person name="Murat C."/>
            <person name="Tang N."/>
            <person name="Roy S."/>
            <person name="Loubradou J."/>
            <person name="Henrissat B."/>
            <person name="Grigoriev I.V."/>
            <person name="Corradi N."/>
            <person name="Roux C."/>
            <person name="Martin F.M."/>
        </authorList>
    </citation>
    <scope>NUCLEOTIDE SEQUENCE [LARGE SCALE GENOMIC DNA]</scope>
    <source>
        <strain evidence="2 3">DAOM 227022</strain>
    </source>
</reference>
<dbReference type="AlphaFoldDB" id="A0A397T7Y4"/>
<evidence type="ECO:0000313" key="2">
    <source>
        <dbReference type="EMBL" id="RIA91221.1"/>
    </source>
</evidence>
<dbReference type="InterPro" id="IPR012337">
    <property type="entry name" value="RNaseH-like_sf"/>
</dbReference>